<evidence type="ECO:0000256" key="3">
    <source>
        <dbReference type="ARBA" id="ARBA00022898"/>
    </source>
</evidence>
<dbReference type="AlphaFoldDB" id="A0A0J9EQZ5"/>
<dbReference type="PATRIC" id="fig|742734.4.peg.3395"/>
<dbReference type="Gene3D" id="3.90.1150.10">
    <property type="entry name" value="Aspartate Aminotransferase, domain 1"/>
    <property type="match status" value="1"/>
</dbReference>
<organism evidence="5 6">
    <name type="scientific">[Clostridium] citroniae WAL-19142</name>
    <dbReference type="NCBI Taxonomy" id="742734"/>
    <lineage>
        <taxon>Bacteria</taxon>
        <taxon>Bacillati</taxon>
        <taxon>Bacillota</taxon>
        <taxon>Clostridia</taxon>
        <taxon>Lachnospirales</taxon>
        <taxon>Lachnospiraceae</taxon>
        <taxon>Enterocloster</taxon>
    </lineage>
</organism>
<feature type="domain" description="Aromatic amino acid beta-eliminating lyase/threonine aldolase" evidence="4">
    <location>
        <begin position="35"/>
        <end position="305"/>
    </location>
</feature>
<dbReference type="InterPro" id="IPR015421">
    <property type="entry name" value="PyrdxlP-dep_Trfase_major"/>
</dbReference>
<name>A0A0J9EQZ5_9FIRM</name>
<reference evidence="5 6" key="1">
    <citation type="submission" date="2011-04" db="EMBL/GenBank/DDBJ databases">
        <title>The Genome Sequence of Clostridium citroniae WAL-19142.</title>
        <authorList>
            <consortium name="The Broad Institute Genome Sequencing Platform"/>
            <person name="Earl A."/>
            <person name="Ward D."/>
            <person name="Feldgarden M."/>
            <person name="Gevers D."/>
            <person name="Warren Y.A."/>
            <person name="Tyrrell K.L."/>
            <person name="Citron D.M."/>
            <person name="Goldstein E.J."/>
            <person name="Daigneault M."/>
            <person name="Allen-Vercoe E."/>
            <person name="Young S.K."/>
            <person name="Zeng Q."/>
            <person name="Gargeya S."/>
            <person name="Fitzgerald M."/>
            <person name="Haas B."/>
            <person name="Abouelleil A."/>
            <person name="Alvarado L."/>
            <person name="Arachchi H.M."/>
            <person name="Berlin A."/>
            <person name="Brown A."/>
            <person name="Chapman S.B."/>
            <person name="Chen Z."/>
            <person name="Dunbar C."/>
            <person name="Freedman E."/>
            <person name="Gearin G."/>
            <person name="Gellesch M."/>
            <person name="Goldberg J."/>
            <person name="Griggs A."/>
            <person name="Gujja S."/>
            <person name="Heilman E.R."/>
            <person name="Heiman D."/>
            <person name="Howarth C."/>
            <person name="Larson L."/>
            <person name="Lui A."/>
            <person name="MacDonald P.J."/>
            <person name="Mehta T."/>
            <person name="Montmayeur A."/>
            <person name="Murphy C."/>
            <person name="Neiman D."/>
            <person name="Pearson M."/>
            <person name="Priest M."/>
            <person name="Roberts A."/>
            <person name="Saif S."/>
            <person name="Shea T."/>
            <person name="Shenoy N."/>
            <person name="Sisk P."/>
            <person name="Stolte C."/>
            <person name="Sykes S."/>
            <person name="White J."/>
            <person name="Yandava C."/>
            <person name="Wortman J."/>
            <person name="Nusbaum C."/>
            <person name="Birren B."/>
        </authorList>
    </citation>
    <scope>NUCLEOTIDE SEQUENCE [LARGE SCALE GENOMIC DNA]</scope>
    <source>
        <strain evidence="5 6">WAL-19142</strain>
    </source>
</reference>
<dbReference type="Pfam" id="PF01212">
    <property type="entry name" value="Beta_elim_lyase"/>
    <property type="match status" value="1"/>
</dbReference>
<dbReference type="Gene3D" id="3.40.640.10">
    <property type="entry name" value="Type I PLP-dependent aspartate aminotransferase-like (Major domain)"/>
    <property type="match status" value="1"/>
</dbReference>
<protein>
    <recommendedName>
        <fullName evidence="4">Aromatic amino acid beta-eliminating lyase/threonine aldolase domain-containing protein</fullName>
    </recommendedName>
</protein>
<dbReference type="EMBL" id="ADLK01000024">
    <property type="protein sequence ID" value="KMW18260.1"/>
    <property type="molecule type" value="Genomic_DNA"/>
</dbReference>
<comment type="caution">
    <text evidence="5">The sequence shown here is derived from an EMBL/GenBank/DDBJ whole genome shotgun (WGS) entry which is preliminary data.</text>
</comment>
<comment type="cofactor">
    <cofactor evidence="1">
        <name>pyridoxal 5'-phosphate</name>
        <dbReference type="ChEBI" id="CHEBI:597326"/>
    </cofactor>
</comment>
<dbReference type="PANTHER" id="PTHR48097">
    <property type="entry name" value="L-THREONINE ALDOLASE-RELATED"/>
    <property type="match status" value="1"/>
</dbReference>
<evidence type="ECO:0000256" key="1">
    <source>
        <dbReference type="ARBA" id="ARBA00001933"/>
    </source>
</evidence>
<dbReference type="GO" id="GO:0016829">
    <property type="term" value="F:lyase activity"/>
    <property type="evidence" value="ECO:0007669"/>
    <property type="project" value="InterPro"/>
</dbReference>
<gene>
    <name evidence="5" type="ORF">HMPREF9470_03170</name>
</gene>
<proteinExistence type="inferred from homology"/>
<evidence type="ECO:0000256" key="2">
    <source>
        <dbReference type="ARBA" id="ARBA00006966"/>
    </source>
</evidence>
<evidence type="ECO:0000313" key="6">
    <source>
        <dbReference type="Proteomes" id="UP000037392"/>
    </source>
</evidence>
<accession>A0A0J9EQZ5</accession>
<dbReference type="InterPro" id="IPR015424">
    <property type="entry name" value="PyrdxlP-dep_Trfase"/>
</dbReference>
<sequence length="358" mass="39629">MGIMKIESGKGDIIMIRFNCDYSEGAHERILNKLMETNLEQTPGYGEDPYCEEAAAIIRELCQKEDAGVHFLVGGTQANATVIASALRPHQGVAGAVTAHINVHETGAVEATGHKVLSLPSADGKITASQVEELYLAHINDESFEHMVQPGMVYISNPTELGTIYTRAELEALYRVCRTWGLYLFVDGARLAYGLAAEGNDVDLKVLASNCDVFYIGGTKVGALFGEAVVITNEELKKDFRYHIKQRGGMLAKGRLLGIQFGELLRDGLYMELGRHGDRMADKIRKACRDKEIPFLVTNTTNQVFPIMPDALLEQWKDKYSYTNQGRVDETHTAIRLCTSWVTSEEHVDALVKDILNS</sequence>
<dbReference type="GO" id="GO:0006520">
    <property type="term" value="P:amino acid metabolic process"/>
    <property type="evidence" value="ECO:0007669"/>
    <property type="project" value="InterPro"/>
</dbReference>
<comment type="similarity">
    <text evidence="2">Belongs to the threonine aldolase family.</text>
</comment>
<dbReference type="SUPFAM" id="SSF53383">
    <property type="entry name" value="PLP-dependent transferases"/>
    <property type="match status" value="1"/>
</dbReference>
<keyword evidence="3" id="KW-0663">Pyridoxal phosphate</keyword>
<dbReference type="PANTHER" id="PTHR48097:SF5">
    <property type="entry name" value="LOW SPECIFICITY L-THREONINE ALDOLASE"/>
    <property type="match status" value="1"/>
</dbReference>
<evidence type="ECO:0000259" key="4">
    <source>
        <dbReference type="Pfam" id="PF01212"/>
    </source>
</evidence>
<dbReference type="Proteomes" id="UP000037392">
    <property type="component" value="Unassembled WGS sequence"/>
</dbReference>
<dbReference type="InterPro" id="IPR015422">
    <property type="entry name" value="PyrdxlP-dep_Trfase_small"/>
</dbReference>
<evidence type="ECO:0000313" key="5">
    <source>
        <dbReference type="EMBL" id="KMW18260.1"/>
    </source>
</evidence>
<dbReference type="InterPro" id="IPR001597">
    <property type="entry name" value="ArAA_b-elim_lyase/Thr_aldolase"/>
</dbReference>